<evidence type="ECO:0008006" key="3">
    <source>
        <dbReference type="Google" id="ProtNLM"/>
    </source>
</evidence>
<dbReference type="Proteomes" id="UP000012589">
    <property type="component" value="Unassembled WGS sequence"/>
</dbReference>
<keyword evidence="2" id="KW-1185">Reference proteome</keyword>
<evidence type="ECO:0000313" key="2">
    <source>
        <dbReference type="Proteomes" id="UP000012589"/>
    </source>
</evidence>
<gene>
    <name evidence="1" type="ORF">C823_02392</name>
</gene>
<accession>N2AL74</accession>
<organism evidence="1 2">
    <name type="scientific">Eubacterium plexicaudatum ASF492</name>
    <dbReference type="NCBI Taxonomy" id="1235802"/>
    <lineage>
        <taxon>Bacteria</taxon>
        <taxon>Bacillati</taxon>
        <taxon>Bacillota</taxon>
        <taxon>Clostridia</taxon>
        <taxon>Eubacteriales</taxon>
        <taxon>Eubacteriaceae</taxon>
        <taxon>Eubacterium</taxon>
    </lineage>
</organism>
<dbReference type="HOGENOM" id="CLU_923614_0_0_9"/>
<evidence type="ECO:0000313" key="1">
    <source>
        <dbReference type="EMBL" id="EMZ27268.1"/>
    </source>
</evidence>
<protein>
    <recommendedName>
        <fullName evidence="3">Polymerase nucleotidyl transferase domain-containing protein</fullName>
    </recommendedName>
</protein>
<name>N2AL74_9FIRM</name>
<dbReference type="AlphaFoldDB" id="N2AL74"/>
<proteinExistence type="predicted"/>
<comment type="caution">
    <text evidence="1">The sequence shown here is derived from an EMBL/GenBank/DDBJ whole genome shotgun (WGS) entry which is preliminary data.</text>
</comment>
<dbReference type="EMBL" id="AQFT01000072">
    <property type="protein sequence ID" value="EMZ27268.1"/>
    <property type="molecule type" value="Genomic_DNA"/>
</dbReference>
<dbReference type="STRING" id="1235802.C823_02392"/>
<reference evidence="1 2" key="1">
    <citation type="journal article" date="2014" name="Genome Announc.">
        <title>Draft genome sequences of the altered schaedler flora, a defined bacterial community from gnotobiotic mice.</title>
        <authorList>
            <person name="Wannemuehler M.J."/>
            <person name="Overstreet A.M."/>
            <person name="Ward D.V."/>
            <person name="Phillips G.J."/>
        </authorList>
    </citation>
    <scope>NUCLEOTIDE SEQUENCE [LARGE SCALE GENOMIC DNA]</scope>
    <source>
        <strain evidence="1 2">ASF492</strain>
    </source>
</reference>
<dbReference type="InterPro" id="IPR018775">
    <property type="entry name" value="RlaP"/>
</dbReference>
<dbReference type="Pfam" id="PF10127">
    <property type="entry name" value="RlaP"/>
    <property type="match status" value="1"/>
</dbReference>
<sequence>MFGSEELQEKILEGIKKCERERKVKVVYGAVLGSISRGTQFADSDYDTRFLYIKRDFPAKIIRHPEKLEEKELIYRMALENTCFEQFSFWEISSFLHYMVYPAINRRFSSGLYAVVGDTMLSPYVWDPYGIQQKMLPLLKVCFHKDYYIDSRRKMLAQIRWDRYGVINAKAYLKALYTALSIEYADQYHEFPPVYLPALLQTAPFELRNQVLETVKQAQKEARECVKTDITGNCHYTGSIITAERMEIFDEYINQVMCKFDGYKMEYLSRDEQKWREEQVEWGYEVLKRSFFEEEPVMEQW</sequence>
<dbReference type="PATRIC" id="fig|1235802.3.peg.2530"/>